<protein>
    <submittedName>
        <fullName evidence="2">Uncharacterized protein</fullName>
    </submittedName>
</protein>
<dbReference type="OrthoDB" id="9624109at2759"/>
<dbReference type="EMBL" id="JAFDVH010000006">
    <property type="protein sequence ID" value="KAG7476919.1"/>
    <property type="molecule type" value="Genomic_DNA"/>
</dbReference>
<name>A0A9D3T8B1_MEGAT</name>
<accession>A0A9D3T8B1</accession>
<evidence type="ECO:0000313" key="3">
    <source>
        <dbReference type="Proteomes" id="UP001046870"/>
    </source>
</evidence>
<comment type="caution">
    <text evidence="2">The sequence shown here is derived from an EMBL/GenBank/DDBJ whole genome shotgun (WGS) entry which is preliminary data.</text>
</comment>
<sequence length="104" mass="11261">MKATIVLLLSCVLLSAAYGLRCHVCLLGTDCSLTMTCTEPNSQCFKSQGILIEGKGCMREELCKDSPVHCCDTDLCNAGTRNEWHVGQSLLLLLVSLASIALFH</sequence>
<dbReference type="InterPro" id="IPR045860">
    <property type="entry name" value="Snake_toxin-like_sf"/>
</dbReference>
<organism evidence="2 3">
    <name type="scientific">Megalops atlanticus</name>
    <name type="common">Tarpon</name>
    <name type="synonym">Clupea gigantea</name>
    <dbReference type="NCBI Taxonomy" id="7932"/>
    <lineage>
        <taxon>Eukaryota</taxon>
        <taxon>Metazoa</taxon>
        <taxon>Chordata</taxon>
        <taxon>Craniata</taxon>
        <taxon>Vertebrata</taxon>
        <taxon>Euteleostomi</taxon>
        <taxon>Actinopterygii</taxon>
        <taxon>Neopterygii</taxon>
        <taxon>Teleostei</taxon>
        <taxon>Elopiformes</taxon>
        <taxon>Megalopidae</taxon>
        <taxon>Megalops</taxon>
    </lineage>
</organism>
<reference evidence="2" key="1">
    <citation type="submission" date="2021-01" db="EMBL/GenBank/DDBJ databases">
        <authorList>
            <person name="Zahm M."/>
            <person name="Roques C."/>
            <person name="Cabau C."/>
            <person name="Klopp C."/>
            <person name="Donnadieu C."/>
            <person name="Jouanno E."/>
            <person name="Lampietro C."/>
            <person name="Louis A."/>
            <person name="Herpin A."/>
            <person name="Echchiki A."/>
            <person name="Berthelot C."/>
            <person name="Parey E."/>
            <person name="Roest-Crollius H."/>
            <person name="Braasch I."/>
            <person name="Postlethwait J."/>
            <person name="Bobe J."/>
            <person name="Montfort J."/>
            <person name="Bouchez O."/>
            <person name="Begum T."/>
            <person name="Mejri S."/>
            <person name="Adams A."/>
            <person name="Chen W.-J."/>
            <person name="Guiguen Y."/>
        </authorList>
    </citation>
    <scope>NUCLEOTIDE SEQUENCE</scope>
    <source>
        <strain evidence="2">YG-15Mar2019-1</strain>
        <tissue evidence="2">Brain</tissue>
    </source>
</reference>
<dbReference type="SUPFAM" id="SSF57302">
    <property type="entry name" value="Snake toxin-like"/>
    <property type="match status" value="1"/>
</dbReference>
<proteinExistence type="predicted"/>
<evidence type="ECO:0000313" key="2">
    <source>
        <dbReference type="EMBL" id="KAG7476919.1"/>
    </source>
</evidence>
<evidence type="ECO:0000256" key="1">
    <source>
        <dbReference type="SAM" id="SignalP"/>
    </source>
</evidence>
<dbReference type="AlphaFoldDB" id="A0A9D3T8B1"/>
<keyword evidence="3" id="KW-1185">Reference proteome</keyword>
<feature type="chain" id="PRO_5038779763" evidence="1">
    <location>
        <begin position="20"/>
        <end position="104"/>
    </location>
</feature>
<dbReference type="Proteomes" id="UP001046870">
    <property type="component" value="Chromosome 6"/>
</dbReference>
<feature type="signal peptide" evidence="1">
    <location>
        <begin position="1"/>
        <end position="19"/>
    </location>
</feature>
<gene>
    <name evidence="2" type="ORF">MATL_G00087880</name>
</gene>
<keyword evidence="1" id="KW-0732">Signal</keyword>